<evidence type="ECO:0000313" key="2">
    <source>
        <dbReference type="Proteomes" id="UP000326779"/>
    </source>
</evidence>
<dbReference type="Proteomes" id="UP000326779">
    <property type="component" value="Chromosome"/>
</dbReference>
<evidence type="ECO:0008006" key="3">
    <source>
        <dbReference type="Google" id="ProtNLM"/>
    </source>
</evidence>
<dbReference type="EMBL" id="CP045143">
    <property type="protein sequence ID" value="QFR25058.1"/>
    <property type="molecule type" value="Genomic_DNA"/>
</dbReference>
<dbReference type="KEGG" id="lhb:D1010_17630"/>
<proteinExistence type="predicted"/>
<sequence>MKMQFTLPADAEQELKNEVRQWALEAIRNGQPQRKATYPEYMTLGQAAKYMGMSRGTLTKAINAGLKVTVFGGKRIRREDADQFMIAHSI</sequence>
<name>A0A5P8M944_9LACO</name>
<dbReference type="RefSeq" id="WP_152261697.1">
    <property type="nucleotide sequence ID" value="NZ_CP045143.1"/>
</dbReference>
<protein>
    <recommendedName>
        <fullName evidence="3">Helix-turn-helix domain-containing protein</fullName>
    </recommendedName>
</protein>
<organism evidence="1 2">
    <name type="scientific">Schleiferilactobacillus harbinensis</name>
    <dbReference type="NCBI Taxonomy" id="304207"/>
    <lineage>
        <taxon>Bacteria</taxon>
        <taxon>Bacillati</taxon>
        <taxon>Bacillota</taxon>
        <taxon>Bacilli</taxon>
        <taxon>Lactobacillales</taxon>
        <taxon>Lactobacillaceae</taxon>
        <taxon>Schleiferilactobacillus</taxon>
    </lineage>
</organism>
<accession>A0A5P8M944</accession>
<dbReference type="AlphaFoldDB" id="A0A5P8M944"/>
<evidence type="ECO:0000313" key="1">
    <source>
        <dbReference type="EMBL" id="QFR25058.1"/>
    </source>
</evidence>
<reference evidence="1 2" key="1">
    <citation type="submission" date="2019-10" db="EMBL/GenBank/DDBJ databases">
        <title>The completed genome of Lactobacillus harbinensis M1.</title>
        <authorList>
            <person name="Zheng Y."/>
        </authorList>
    </citation>
    <scope>NUCLEOTIDE SEQUENCE [LARGE SCALE GENOMIC DNA]</scope>
    <source>
        <strain evidence="1 2">M1</strain>
    </source>
</reference>
<gene>
    <name evidence="1" type="ORF">D1010_17630</name>
</gene>